<dbReference type="Proteomes" id="UP000030680">
    <property type="component" value="Unassembled WGS sequence"/>
</dbReference>
<dbReference type="RefSeq" id="XP_005702375.1">
    <property type="nucleotide sequence ID" value="XM_005702318.2"/>
</dbReference>
<protein>
    <submittedName>
        <fullName evidence="2">Uncharacterized protein</fullName>
    </submittedName>
</protein>
<accession>M2WQ19</accession>
<dbReference type="AlphaFoldDB" id="M2WQ19"/>
<feature type="non-terminal residue" evidence="2">
    <location>
        <position position="1"/>
    </location>
</feature>
<proteinExistence type="predicted"/>
<keyword evidence="1" id="KW-0472">Membrane</keyword>
<name>M2WQ19_GALSU</name>
<dbReference type="Gramene" id="EME25855">
    <property type="protein sequence ID" value="EME25855"/>
    <property type="gene ID" value="Gasu_64850"/>
</dbReference>
<keyword evidence="1" id="KW-1133">Transmembrane helix</keyword>
<dbReference type="EMBL" id="KB454762">
    <property type="protein sequence ID" value="EME25855.1"/>
    <property type="molecule type" value="Genomic_DNA"/>
</dbReference>
<evidence type="ECO:0000256" key="1">
    <source>
        <dbReference type="SAM" id="Phobius"/>
    </source>
</evidence>
<gene>
    <name evidence="2" type="ORF">Gasu_64850</name>
</gene>
<evidence type="ECO:0000313" key="3">
    <source>
        <dbReference type="Proteomes" id="UP000030680"/>
    </source>
</evidence>
<keyword evidence="3" id="KW-1185">Reference proteome</keyword>
<dbReference type="GeneID" id="17084848"/>
<sequence>NKLENSRFRKQVKRWSAPRQVACILFLPAFFFLNTNLFLLKENVNRKTVELIYWAVKLKLFPKVR</sequence>
<evidence type="ECO:0000313" key="2">
    <source>
        <dbReference type="EMBL" id="EME25855.1"/>
    </source>
</evidence>
<reference evidence="3" key="1">
    <citation type="journal article" date="2013" name="Science">
        <title>Gene transfer from bacteria and archaea facilitated evolution of an extremophilic eukaryote.</title>
        <authorList>
            <person name="Schonknecht G."/>
            <person name="Chen W.H."/>
            <person name="Ternes C.M."/>
            <person name="Barbier G.G."/>
            <person name="Shrestha R.P."/>
            <person name="Stanke M."/>
            <person name="Brautigam A."/>
            <person name="Baker B.J."/>
            <person name="Banfield J.F."/>
            <person name="Garavito R.M."/>
            <person name="Carr K."/>
            <person name="Wilkerson C."/>
            <person name="Rensing S.A."/>
            <person name="Gagneul D."/>
            <person name="Dickenson N.E."/>
            <person name="Oesterhelt C."/>
            <person name="Lercher M.J."/>
            <person name="Weber A.P."/>
        </authorList>
    </citation>
    <scope>NUCLEOTIDE SEQUENCE [LARGE SCALE GENOMIC DNA]</scope>
    <source>
        <strain evidence="3">074W</strain>
    </source>
</reference>
<dbReference type="KEGG" id="gsl:Gasu_64850"/>
<organism evidence="2 3">
    <name type="scientific">Galdieria sulphuraria</name>
    <name type="common">Red alga</name>
    <dbReference type="NCBI Taxonomy" id="130081"/>
    <lineage>
        <taxon>Eukaryota</taxon>
        <taxon>Rhodophyta</taxon>
        <taxon>Bangiophyceae</taxon>
        <taxon>Galdieriales</taxon>
        <taxon>Galdieriaceae</taxon>
        <taxon>Galdieria</taxon>
    </lineage>
</organism>
<keyword evidence="1" id="KW-0812">Transmembrane</keyword>
<feature type="transmembrane region" description="Helical" evidence="1">
    <location>
        <begin position="21"/>
        <end position="40"/>
    </location>
</feature>